<dbReference type="GO" id="GO:0000287">
    <property type="term" value="F:magnesium ion binding"/>
    <property type="evidence" value="ECO:0007669"/>
    <property type="project" value="UniProtKB-UniRule"/>
</dbReference>
<gene>
    <name evidence="8" type="primary">poxB_1</name>
    <name evidence="3" type="synonym">poxB</name>
    <name evidence="8" type="ORF">RSO01_03160</name>
</gene>
<evidence type="ECO:0000256" key="3">
    <source>
        <dbReference type="HAMAP-Rule" id="MF_00850"/>
    </source>
</evidence>
<comment type="activity regulation">
    <text evidence="3">The C-terminus inhibits activity; it has to move for the enzyme to be active. Activated by lipid-binding, which occurs via the C-terminus.</text>
</comment>
<dbReference type="InterPro" id="IPR012000">
    <property type="entry name" value="Thiamin_PyroP_enz_cen_dom"/>
</dbReference>
<comment type="subcellular location">
    <subcellularLocation>
        <location evidence="3">Cell membrane</location>
        <topology evidence="3">Peripheral membrane protein</topology>
        <orientation evidence="3">Cytoplasmic side</orientation>
    </subcellularLocation>
</comment>
<dbReference type="EC" id="1.2.5.1" evidence="3"/>
<keyword evidence="9" id="KW-1185">Reference proteome</keyword>
<evidence type="ECO:0000256" key="1">
    <source>
        <dbReference type="ARBA" id="ARBA00007812"/>
    </source>
</evidence>
<dbReference type="Pfam" id="PF00205">
    <property type="entry name" value="TPP_enzyme_M"/>
    <property type="match status" value="1"/>
</dbReference>
<keyword evidence="3" id="KW-0547">Nucleotide-binding</keyword>
<dbReference type="InterPro" id="IPR029035">
    <property type="entry name" value="DHS-like_NAD/FAD-binding_dom"/>
</dbReference>
<keyword evidence="2 3" id="KW-0786">Thiamine pyrophosphate</keyword>
<keyword evidence="3" id="KW-0285">Flavoprotein</keyword>
<feature type="domain" description="Thiamine pyrophosphate enzyme central" evidence="5">
    <location>
        <begin position="189"/>
        <end position="317"/>
    </location>
</feature>
<feature type="domain" description="Thiamine pyrophosphate enzyme TPP-binding" evidence="6">
    <location>
        <begin position="379"/>
        <end position="525"/>
    </location>
</feature>
<evidence type="ECO:0000256" key="4">
    <source>
        <dbReference type="RuleBase" id="RU362132"/>
    </source>
</evidence>
<name>A0A512N2D5_9HYPH</name>
<dbReference type="InterPro" id="IPR047211">
    <property type="entry name" value="POXB-like"/>
</dbReference>
<protein>
    <recommendedName>
        <fullName evidence="3">Pyruvate dehydrogenase [ubiquinone]</fullName>
        <ecNumber evidence="3">1.2.5.1</ecNumber>
    </recommendedName>
    <alternativeName>
        <fullName evidence="3">Pyruvate oxidase</fullName>
        <shortName evidence="3">POX</shortName>
    </alternativeName>
    <alternativeName>
        <fullName evidence="3">Pyruvate:ubiquinone-8 oxidoreductase</fullName>
    </alternativeName>
</protein>
<dbReference type="GO" id="GO:0042867">
    <property type="term" value="P:pyruvate catabolic process"/>
    <property type="evidence" value="ECO:0007669"/>
    <property type="project" value="UniProtKB-UniRule"/>
</dbReference>
<dbReference type="GO" id="GO:0008289">
    <property type="term" value="F:lipid binding"/>
    <property type="evidence" value="ECO:0007669"/>
    <property type="project" value="UniProtKB-UniRule"/>
</dbReference>
<keyword evidence="3" id="KW-0472">Membrane</keyword>
<comment type="cofactor">
    <cofactor evidence="3">
        <name>thiamine diphosphate</name>
        <dbReference type="ChEBI" id="CHEBI:58937"/>
    </cofactor>
    <text evidence="3">Binds 1 thiamine pyrophosphate per subunit.</text>
</comment>
<dbReference type="Proteomes" id="UP000321058">
    <property type="component" value="Unassembled WGS sequence"/>
</dbReference>
<dbReference type="OrthoDB" id="4494979at2"/>
<dbReference type="GO" id="GO:0048039">
    <property type="term" value="F:ubiquinone binding"/>
    <property type="evidence" value="ECO:0007669"/>
    <property type="project" value="UniProtKB-UniRule"/>
</dbReference>
<comment type="subunit">
    <text evidence="3">Homotetramer.</text>
</comment>
<proteinExistence type="inferred from homology"/>
<feature type="binding site" evidence="3">
    <location>
        <position position="290"/>
    </location>
    <ligand>
        <name>FAD</name>
        <dbReference type="ChEBI" id="CHEBI:57692"/>
    </ligand>
</feature>
<comment type="caution">
    <text evidence="3">Lacks conserved residue(s) required for the propagation of feature annotation.</text>
</comment>
<keyword evidence="3" id="KW-0460">Magnesium</keyword>
<dbReference type="CDD" id="cd07039">
    <property type="entry name" value="TPP_PYR_POX"/>
    <property type="match status" value="1"/>
</dbReference>
<evidence type="ECO:0000313" key="9">
    <source>
        <dbReference type="Proteomes" id="UP000321058"/>
    </source>
</evidence>
<organism evidence="8 9">
    <name type="scientific">Reyranella soli</name>
    <dbReference type="NCBI Taxonomy" id="1230389"/>
    <lineage>
        <taxon>Bacteria</taxon>
        <taxon>Pseudomonadati</taxon>
        <taxon>Pseudomonadota</taxon>
        <taxon>Alphaproteobacteria</taxon>
        <taxon>Hyphomicrobiales</taxon>
        <taxon>Reyranellaceae</taxon>
        <taxon>Reyranella</taxon>
    </lineage>
</organism>
<comment type="cofactor">
    <cofactor evidence="3">
        <name>Mg(2+)</name>
        <dbReference type="ChEBI" id="CHEBI:18420"/>
    </cofactor>
    <text evidence="3">Binds 1 Mg(2+) ion per subunit.</text>
</comment>
<dbReference type="InterPro" id="IPR047212">
    <property type="entry name" value="TPP_POXB-like"/>
</dbReference>
<comment type="catalytic activity">
    <reaction evidence="3">
        <text>a ubiquinone + pyruvate + H2O = a ubiquinol + acetate + CO2</text>
        <dbReference type="Rhea" id="RHEA:27405"/>
        <dbReference type="Rhea" id="RHEA-COMP:9565"/>
        <dbReference type="Rhea" id="RHEA-COMP:9566"/>
        <dbReference type="ChEBI" id="CHEBI:15361"/>
        <dbReference type="ChEBI" id="CHEBI:15377"/>
        <dbReference type="ChEBI" id="CHEBI:16389"/>
        <dbReference type="ChEBI" id="CHEBI:16526"/>
        <dbReference type="ChEBI" id="CHEBI:17976"/>
        <dbReference type="ChEBI" id="CHEBI:30089"/>
        <dbReference type="EC" id="1.2.5.1"/>
    </reaction>
</comment>
<feature type="site" description="Moves into active site upon enzyme activation, plays a role in electron transfer" evidence="3">
    <location>
        <position position="465"/>
    </location>
</feature>
<evidence type="ECO:0000313" key="8">
    <source>
        <dbReference type="EMBL" id="GEP53150.1"/>
    </source>
</evidence>
<feature type="domain" description="Thiamine pyrophosphate enzyme N-terminal TPP-binding" evidence="7">
    <location>
        <begin position="3"/>
        <end position="112"/>
    </location>
</feature>
<dbReference type="InterPro" id="IPR011766">
    <property type="entry name" value="TPP_enzyme_TPP-bd"/>
</dbReference>
<dbReference type="GO" id="GO:0030976">
    <property type="term" value="F:thiamine pyrophosphate binding"/>
    <property type="evidence" value="ECO:0007669"/>
    <property type="project" value="UniProtKB-UniRule"/>
</dbReference>
<dbReference type="SUPFAM" id="SSF52518">
    <property type="entry name" value="Thiamin diphosphate-binding fold (THDP-binding)"/>
    <property type="match status" value="2"/>
</dbReference>
<feature type="region of interest" description="FAD-binding domain" evidence="3">
    <location>
        <begin position="181"/>
        <end position="332"/>
    </location>
</feature>
<keyword evidence="3" id="KW-0830">Ubiquinone</keyword>
<dbReference type="PROSITE" id="PS00187">
    <property type="entry name" value="TPP_ENZYMES"/>
    <property type="match status" value="1"/>
</dbReference>
<evidence type="ECO:0000259" key="7">
    <source>
        <dbReference type="Pfam" id="PF02776"/>
    </source>
</evidence>
<accession>A0A512N2D5</accession>
<dbReference type="NCBIfam" id="NF006591">
    <property type="entry name" value="PRK09124.1"/>
    <property type="match status" value="1"/>
</dbReference>
<keyword evidence="3 8" id="KW-0670">Pyruvate</keyword>
<feature type="binding site" evidence="3">
    <location>
        <position position="433"/>
    </location>
    <ligand>
        <name>Mg(2+)</name>
        <dbReference type="ChEBI" id="CHEBI:18420"/>
    </ligand>
</feature>
<feature type="binding site" evidence="3">
    <location>
        <begin position="460"/>
        <end position="466"/>
    </location>
    <ligand>
        <name>thiamine diphosphate</name>
        <dbReference type="ChEBI" id="CHEBI:58937"/>
    </ligand>
</feature>
<feature type="binding site" evidence="3">
    <location>
        <begin position="406"/>
        <end position="408"/>
    </location>
    <ligand>
        <name>thiamine diphosphate</name>
        <dbReference type="ChEBI" id="CHEBI:58937"/>
    </ligand>
</feature>
<dbReference type="SUPFAM" id="SSF52467">
    <property type="entry name" value="DHS-like NAD/FAD-binding domain"/>
    <property type="match status" value="1"/>
</dbReference>
<reference evidence="8 9" key="1">
    <citation type="submission" date="2019-07" db="EMBL/GenBank/DDBJ databases">
        <title>Whole genome shotgun sequence of Reyranella soli NBRC 108950.</title>
        <authorList>
            <person name="Hosoyama A."/>
            <person name="Uohara A."/>
            <person name="Ohji S."/>
            <person name="Ichikawa N."/>
        </authorList>
    </citation>
    <scope>NUCLEOTIDE SEQUENCE [LARGE SCALE GENOMIC DNA]</scope>
    <source>
        <strain evidence="8 9">NBRC 108950</strain>
    </source>
</reference>
<dbReference type="GO" id="GO:0052737">
    <property type="term" value="F:pyruvate dehydrogenase (quinone) activity"/>
    <property type="evidence" value="ECO:0007669"/>
    <property type="project" value="UniProtKB-UniRule"/>
</dbReference>
<dbReference type="Gene3D" id="3.40.50.970">
    <property type="match status" value="2"/>
</dbReference>
<comment type="similarity">
    <text evidence="1 3 4">Belongs to the TPP enzyme family.</text>
</comment>
<sequence length="572" mass="60904">MPTVADLMAQTLTVAGVKRIYGVVGDSLNGFTDSLRKQKKIDWIHMRHEEAAAFAAGAEAHLTGELAVCAGSCGPGNLHLINGLFDCQRSRVPVLAIAAHIPSSEIGGSYFQATHPEHLFAECAHYVELVSNVDQMPRIFEKAIRIAIAERGVAVVVIPGDIALQSTDAKAAKWLAPKPPIVRPSEPDIDALAKILNDGERITLMCGAGCAGAHAEIVKLAEVLNAPIVHSLRGKEYVEYDNPYDVGMTGLIGFSSGYAAMKACDTLLLLGCDFPYRQFYPEGATVAQVDIRPESLGNRCHLALGVVGDVSATVVALLPKLKKKTDSKFLDAARAHYGKARADLDKLAEGKPGGKIIHPQYVARLLSDLASDDAVFTCDVGTQTVWAARYLKMNGKRRLIGSFNHGSMANALLQAIGAQAAFPKRQVVSMSGDGGFSMMMGDFISLSQLGLPVKVVVLNNGTLGFVEMEMKASGFLDVGCELKNPNFAAMAEAMGIKGVRVEAPGDLEGALRDALAHDGPALVDVVSARQELAMPPKATIGQALNFNLFLLKAVMDGRAAQVVDLARVNLRI</sequence>
<dbReference type="AlphaFoldDB" id="A0A512N2D5"/>
<dbReference type="InterPro" id="IPR044261">
    <property type="entry name" value="Pyruvate_dehydrogenase"/>
</dbReference>
<dbReference type="CDD" id="cd02014">
    <property type="entry name" value="TPP_POX"/>
    <property type="match status" value="1"/>
</dbReference>
<dbReference type="RefSeq" id="WP_147145462.1">
    <property type="nucleotide sequence ID" value="NZ_BKAJ01000004.1"/>
</dbReference>
<keyword evidence="3" id="KW-0479">Metal-binding</keyword>
<dbReference type="InterPro" id="IPR047210">
    <property type="entry name" value="TPP_PYR_POXB-like"/>
</dbReference>
<evidence type="ECO:0000259" key="5">
    <source>
        <dbReference type="Pfam" id="PF00205"/>
    </source>
</evidence>
<dbReference type="GO" id="GO:0005886">
    <property type="term" value="C:plasma membrane"/>
    <property type="evidence" value="ECO:0007669"/>
    <property type="project" value="UniProtKB-SubCell"/>
</dbReference>
<dbReference type="EMBL" id="BKAJ01000004">
    <property type="protein sequence ID" value="GEP53150.1"/>
    <property type="molecule type" value="Genomic_DNA"/>
</dbReference>
<dbReference type="InterPro" id="IPR029061">
    <property type="entry name" value="THDP-binding"/>
</dbReference>
<comment type="caution">
    <text evidence="8">The sequence shown here is derived from an EMBL/GenBank/DDBJ whole genome shotgun (WGS) entry which is preliminary data.</text>
</comment>
<comment type="cofactor">
    <cofactor evidence="3">
        <name>FAD</name>
        <dbReference type="ChEBI" id="CHEBI:57692"/>
    </cofactor>
    <text evidence="3">Binds 1 FAD per subunit.</text>
</comment>
<evidence type="ECO:0000256" key="2">
    <source>
        <dbReference type="ARBA" id="ARBA00023052"/>
    </source>
</evidence>
<feature type="binding site" evidence="3">
    <location>
        <position position="49"/>
    </location>
    <ligand>
        <name>thiamine diphosphate</name>
        <dbReference type="ChEBI" id="CHEBI:58937"/>
    </ligand>
</feature>
<keyword evidence="3" id="KW-1003">Cell membrane</keyword>
<dbReference type="Pfam" id="PF02776">
    <property type="entry name" value="TPP_enzyme_N"/>
    <property type="match status" value="1"/>
</dbReference>
<evidence type="ECO:0000259" key="6">
    <source>
        <dbReference type="Pfam" id="PF02775"/>
    </source>
</evidence>
<comment type="domain">
    <text evidence="3">Has 4 domains; the Pyr domain which binds the pyrimidine moiety of the thiamine pyrophosphate cofactor, the FAD-binding domain, the PP-binding domain which binds the pyrophosphate portion of thiamine pyrophosphate and the C-terminal membrane binding region. The C-terminus is held closely against the rest of the protein and covers the active site; during activation it unfolds from the rest of the protein and forms an amphipathic helix upon membrane binding, exposing the active site.</text>
</comment>
<dbReference type="InterPro" id="IPR000399">
    <property type="entry name" value="TPP-bd_CS"/>
</dbReference>
<dbReference type="PANTHER" id="PTHR42981">
    <property type="entry name" value="PYRUVATE DEHYDROGENASE [UBIQUINONE]"/>
    <property type="match status" value="1"/>
</dbReference>
<keyword evidence="3" id="KW-0446">Lipid-binding</keyword>
<dbReference type="GO" id="GO:0050660">
    <property type="term" value="F:flavin adenine dinucleotide binding"/>
    <property type="evidence" value="ECO:0007669"/>
    <property type="project" value="UniProtKB-UniRule"/>
</dbReference>
<dbReference type="Pfam" id="PF02775">
    <property type="entry name" value="TPP_enzyme_C"/>
    <property type="match status" value="1"/>
</dbReference>
<dbReference type="PANTHER" id="PTHR42981:SF2">
    <property type="entry name" value="PYRUVATE DEHYDROGENASE [UBIQUINONE]"/>
    <property type="match status" value="1"/>
</dbReference>
<feature type="binding site" evidence="3">
    <location>
        <begin position="249"/>
        <end position="252"/>
    </location>
    <ligand>
        <name>FAD</name>
        <dbReference type="ChEBI" id="CHEBI:57692"/>
    </ligand>
</feature>
<feature type="binding site" evidence="3">
    <location>
        <begin position="433"/>
        <end position="435"/>
    </location>
    <ligand>
        <name>thiamine diphosphate</name>
        <dbReference type="ChEBI" id="CHEBI:58937"/>
    </ligand>
</feature>
<dbReference type="HAMAP" id="MF_00850">
    <property type="entry name" value="POX"/>
    <property type="match status" value="1"/>
</dbReference>
<feature type="region of interest" description="Membrane-binding domain" evidence="3">
    <location>
        <begin position="531"/>
        <end position="572"/>
    </location>
</feature>
<dbReference type="Gene3D" id="3.40.50.1220">
    <property type="entry name" value="TPP-binding domain"/>
    <property type="match status" value="1"/>
</dbReference>
<dbReference type="InterPro" id="IPR012001">
    <property type="entry name" value="Thiamin_PyroP_enz_TPP-bd_dom"/>
</dbReference>
<dbReference type="FunFam" id="3.40.50.1220:FF:000013">
    <property type="entry name" value="Pyruvate dehydrogenase [ubiquinone]"/>
    <property type="match status" value="1"/>
</dbReference>
<keyword evidence="3" id="KW-0560">Oxidoreductase</keyword>
<feature type="binding site" evidence="3">
    <location>
        <position position="460"/>
    </location>
    <ligand>
        <name>Mg(2+)</name>
        <dbReference type="ChEBI" id="CHEBI:18420"/>
    </ligand>
</feature>
<keyword evidence="3" id="KW-0274">FAD</keyword>
<comment type="function">
    <text evidence="3">A peripheral cell membrane enzyme that catalyzes the oxidative decarboxylation of pyruvate to form acetate and CO(2). It channels electrons from the cytoplasm to the respiratory chain at the cell membrane via ubiquinone.</text>
</comment>